<name>A0A2G3A670_CAPAN</name>
<dbReference type="Gramene" id="PHT89737">
    <property type="protein sequence ID" value="PHT89737"/>
    <property type="gene ID" value="T459_04850"/>
</dbReference>
<keyword evidence="2" id="KW-1185">Reference proteome</keyword>
<dbReference type="Proteomes" id="UP000222542">
    <property type="component" value="Unassembled WGS sequence"/>
</dbReference>
<reference evidence="1 2" key="1">
    <citation type="journal article" date="2014" name="Nat. Genet.">
        <title>Genome sequence of the hot pepper provides insights into the evolution of pungency in Capsicum species.</title>
        <authorList>
            <person name="Kim S."/>
            <person name="Park M."/>
            <person name="Yeom S.I."/>
            <person name="Kim Y.M."/>
            <person name="Lee J.M."/>
            <person name="Lee H.A."/>
            <person name="Seo E."/>
            <person name="Choi J."/>
            <person name="Cheong K."/>
            <person name="Kim K.T."/>
            <person name="Jung K."/>
            <person name="Lee G.W."/>
            <person name="Oh S.K."/>
            <person name="Bae C."/>
            <person name="Kim S.B."/>
            <person name="Lee H.Y."/>
            <person name="Kim S.Y."/>
            <person name="Kim M.S."/>
            <person name="Kang B.C."/>
            <person name="Jo Y.D."/>
            <person name="Yang H.B."/>
            <person name="Jeong H.J."/>
            <person name="Kang W.H."/>
            <person name="Kwon J.K."/>
            <person name="Shin C."/>
            <person name="Lim J.Y."/>
            <person name="Park J.H."/>
            <person name="Huh J.H."/>
            <person name="Kim J.S."/>
            <person name="Kim B.D."/>
            <person name="Cohen O."/>
            <person name="Paran I."/>
            <person name="Suh M.C."/>
            <person name="Lee S.B."/>
            <person name="Kim Y.K."/>
            <person name="Shin Y."/>
            <person name="Noh S.J."/>
            <person name="Park J."/>
            <person name="Seo Y.S."/>
            <person name="Kwon S.Y."/>
            <person name="Kim H.A."/>
            <person name="Park J.M."/>
            <person name="Kim H.J."/>
            <person name="Choi S.B."/>
            <person name="Bosland P.W."/>
            <person name="Reeves G."/>
            <person name="Jo S.H."/>
            <person name="Lee B.W."/>
            <person name="Cho H.T."/>
            <person name="Choi H.S."/>
            <person name="Lee M.S."/>
            <person name="Yu Y."/>
            <person name="Do Choi Y."/>
            <person name="Park B.S."/>
            <person name="van Deynze A."/>
            <person name="Ashrafi H."/>
            <person name="Hill T."/>
            <person name="Kim W.T."/>
            <person name="Pai H.S."/>
            <person name="Ahn H.K."/>
            <person name="Yeam I."/>
            <person name="Giovannoni J.J."/>
            <person name="Rose J.K."/>
            <person name="Sorensen I."/>
            <person name="Lee S.J."/>
            <person name="Kim R.W."/>
            <person name="Choi I.Y."/>
            <person name="Choi B.S."/>
            <person name="Lim J.S."/>
            <person name="Lee Y.H."/>
            <person name="Choi D."/>
        </authorList>
    </citation>
    <scope>NUCLEOTIDE SEQUENCE [LARGE SCALE GENOMIC DNA]</scope>
    <source>
        <strain evidence="2">cv. CM334</strain>
    </source>
</reference>
<reference evidence="1 2" key="2">
    <citation type="journal article" date="2017" name="Genome Biol.">
        <title>New reference genome sequences of hot pepper reveal the massive evolution of plant disease-resistance genes by retroduplication.</title>
        <authorList>
            <person name="Kim S."/>
            <person name="Park J."/>
            <person name="Yeom S.I."/>
            <person name="Kim Y.M."/>
            <person name="Seo E."/>
            <person name="Kim K.T."/>
            <person name="Kim M.S."/>
            <person name="Lee J.M."/>
            <person name="Cheong K."/>
            <person name="Shin H.S."/>
            <person name="Kim S.B."/>
            <person name="Han K."/>
            <person name="Lee J."/>
            <person name="Park M."/>
            <person name="Lee H.A."/>
            <person name="Lee H.Y."/>
            <person name="Lee Y."/>
            <person name="Oh S."/>
            <person name="Lee J.H."/>
            <person name="Choi E."/>
            <person name="Choi E."/>
            <person name="Lee S.E."/>
            <person name="Jeon J."/>
            <person name="Kim H."/>
            <person name="Choi G."/>
            <person name="Song H."/>
            <person name="Lee J."/>
            <person name="Lee S.C."/>
            <person name="Kwon J.K."/>
            <person name="Lee H.Y."/>
            <person name="Koo N."/>
            <person name="Hong Y."/>
            <person name="Kim R.W."/>
            <person name="Kang W.H."/>
            <person name="Huh J.H."/>
            <person name="Kang B.C."/>
            <person name="Yang T.J."/>
            <person name="Lee Y.H."/>
            <person name="Bennetzen J.L."/>
            <person name="Choi D."/>
        </authorList>
    </citation>
    <scope>NUCLEOTIDE SEQUENCE [LARGE SCALE GENOMIC DNA]</scope>
    <source>
        <strain evidence="2">cv. CM334</strain>
    </source>
</reference>
<dbReference type="AlphaFoldDB" id="A0A2G3A670"/>
<evidence type="ECO:0000313" key="1">
    <source>
        <dbReference type="EMBL" id="PHT89737.1"/>
    </source>
</evidence>
<evidence type="ECO:0000313" key="2">
    <source>
        <dbReference type="Proteomes" id="UP000222542"/>
    </source>
</evidence>
<protein>
    <submittedName>
        <fullName evidence="1">Uncharacterized protein</fullName>
    </submittedName>
</protein>
<accession>A0A2G3A670</accession>
<comment type="caution">
    <text evidence="1">The sequence shown here is derived from an EMBL/GenBank/DDBJ whole genome shotgun (WGS) entry which is preliminary data.</text>
</comment>
<proteinExistence type="predicted"/>
<dbReference type="STRING" id="4072.A0A2G3A670"/>
<organism evidence="1 2">
    <name type="scientific">Capsicum annuum</name>
    <name type="common">Capsicum pepper</name>
    <dbReference type="NCBI Taxonomy" id="4072"/>
    <lineage>
        <taxon>Eukaryota</taxon>
        <taxon>Viridiplantae</taxon>
        <taxon>Streptophyta</taxon>
        <taxon>Embryophyta</taxon>
        <taxon>Tracheophyta</taxon>
        <taxon>Spermatophyta</taxon>
        <taxon>Magnoliopsida</taxon>
        <taxon>eudicotyledons</taxon>
        <taxon>Gunneridae</taxon>
        <taxon>Pentapetalae</taxon>
        <taxon>asterids</taxon>
        <taxon>lamiids</taxon>
        <taxon>Solanales</taxon>
        <taxon>Solanaceae</taxon>
        <taxon>Solanoideae</taxon>
        <taxon>Capsiceae</taxon>
        <taxon>Capsicum</taxon>
    </lineage>
</organism>
<sequence>MCGSGYAKQLPQKAPMHAPAFTTTNTISLMRTMELSVAARKKKQTLPVKHLHEKVAAMLPESTLYTQLLQFESRL</sequence>
<gene>
    <name evidence="1" type="ORF">T459_04850</name>
</gene>
<dbReference type="EMBL" id="AYRZ02000002">
    <property type="protein sequence ID" value="PHT89737.1"/>
    <property type="molecule type" value="Genomic_DNA"/>
</dbReference>